<gene>
    <name evidence="1" type="ORF">SAMN04488087_1222</name>
</gene>
<keyword evidence="2" id="KW-1185">Reference proteome</keyword>
<accession>A0A1M6STK0</accession>
<proteinExistence type="predicted"/>
<organism evidence="1 2">
    <name type="scientific">Rhodothermus profundi</name>
    <dbReference type="NCBI Taxonomy" id="633813"/>
    <lineage>
        <taxon>Bacteria</taxon>
        <taxon>Pseudomonadati</taxon>
        <taxon>Rhodothermota</taxon>
        <taxon>Rhodothermia</taxon>
        <taxon>Rhodothermales</taxon>
        <taxon>Rhodothermaceae</taxon>
        <taxon>Rhodothermus</taxon>
    </lineage>
</organism>
<dbReference type="InterPro" id="IPR036567">
    <property type="entry name" value="RHF-like"/>
</dbReference>
<dbReference type="Gene3D" id="3.30.160.100">
    <property type="entry name" value="Ribosome hibernation promotion factor-like"/>
    <property type="match status" value="1"/>
</dbReference>
<dbReference type="Pfam" id="PF02482">
    <property type="entry name" value="Ribosomal_S30AE"/>
    <property type="match status" value="1"/>
</dbReference>
<dbReference type="Proteomes" id="UP000185812">
    <property type="component" value="Unassembled WGS sequence"/>
</dbReference>
<name>A0A1M6STK0_9BACT</name>
<dbReference type="STRING" id="633813.SAMN04488087_1222"/>
<dbReference type="EMBL" id="FRAU01000003">
    <property type="protein sequence ID" value="SHK48043.1"/>
    <property type="molecule type" value="Genomic_DNA"/>
</dbReference>
<dbReference type="OrthoDB" id="1495778at2"/>
<dbReference type="AlphaFoldDB" id="A0A1M6STK0"/>
<sequence length="109" mass="12682">METPEIAFEYYSENHELTDALKAKVEQRIQKLAKKHRDITGVSVAVQQVEHSHTPHAYRARVVIYHRPENVVATEVAPTVQEALLSALNSVERQVREQRRKLREAWKRS</sequence>
<dbReference type="InterPro" id="IPR003489">
    <property type="entry name" value="RHF/RaiA"/>
</dbReference>
<reference evidence="2" key="1">
    <citation type="submission" date="2016-11" db="EMBL/GenBank/DDBJ databases">
        <authorList>
            <person name="Varghese N."/>
            <person name="Submissions S."/>
        </authorList>
    </citation>
    <scope>NUCLEOTIDE SEQUENCE [LARGE SCALE GENOMIC DNA]</scope>
    <source>
        <strain evidence="2">DSM 22212</strain>
    </source>
</reference>
<dbReference type="SUPFAM" id="SSF69754">
    <property type="entry name" value="Ribosome binding protein Y (YfiA homologue)"/>
    <property type="match status" value="1"/>
</dbReference>
<evidence type="ECO:0000313" key="1">
    <source>
        <dbReference type="EMBL" id="SHK48043.1"/>
    </source>
</evidence>
<dbReference type="RefSeq" id="WP_072715078.1">
    <property type="nucleotide sequence ID" value="NZ_FRAU01000003.1"/>
</dbReference>
<evidence type="ECO:0000313" key="2">
    <source>
        <dbReference type="Proteomes" id="UP000185812"/>
    </source>
</evidence>
<protein>
    <submittedName>
        <fullName evidence="1">Ribosomal subunit interface protein</fullName>
    </submittedName>
</protein>